<name>A0A8S5RNK7_9VIRU</name>
<evidence type="ECO:0000256" key="1">
    <source>
        <dbReference type="SAM" id="MobiDB-lite"/>
    </source>
</evidence>
<evidence type="ECO:0000313" key="2">
    <source>
        <dbReference type="EMBL" id="DAE32705.1"/>
    </source>
</evidence>
<feature type="region of interest" description="Disordered" evidence="1">
    <location>
        <begin position="1"/>
        <end position="40"/>
    </location>
</feature>
<organism evidence="2">
    <name type="scientific">virus sp. ctFlR8</name>
    <dbReference type="NCBI Taxonomy" id="2825811"/>
    <lineage>
        <taxon>Viruses</taxon>
    </lineage>
</organism>
<reference evidence="2" key="1">
    <citation type="journal article" date="2021" name="Proc. Natl. Acad. Sci. U.S.A.">
        <title>A Catalog of Tens of Thousands of Viruses from Human Metagenomes Reveals Hidden Associations with Chronic Diseases.</title>
        <authorList>
            <person name="Tisza M.J."/>
            <person name="Buck C.B."/>
        </authorList>
    </citation>
    <scope>NUCLEOTIDE SEQUENCE</scope>
    <source>
        <strain evidence="2">CtFlR8</strain>
    </source>
</reference>
<feature type="compositionally biased region" description="Basic and acidic residues" evidence="1">
    <location>
        <begin position="26"/>
        <end position="40"/>
    </location>
</feature>
<sequence length="40" mass="4258">MNLDSHCRGCQPGAMPGNGFMGGSHPKIEKGGCQDERKEP</sequence>
<proteinExistence type="predicted"/>
<protein>
    <submittedName>
        <fullName evidence="2">Uncharacterized protein</fullName>
    </submittedName>
</protein>
<dbReference type="EMBL" id="BK059128">
    <property type="protein sequence ID" value="DAE32705.1"/>
    <property type="molecule type" value="Genomic_DNA"/>
</dbReference>
<accession>A0A8S5RNK7</accession>